<reference evidence="3" key="1">
    <citation type="journal article" date="2017" name="Nat. Ecol. Evol.">
        <title>Genome expansion and lineage-specific genetic innovations in the forest pathogenic fungi Armillaria.</title>
        <authorList>
            <person name="Sipos G."/>
            <person name="Prasanna A.N."/>
            <person name="Walter M.C."/>
            <person name="O'Connor E."/>
            <person name="Balint B."/>
            <person name="Krizsan K."/>
            <person name="Kiss B."/>
            <person name="Hess J."/>
            <person name="Varga T."/>
            <person name="Slot J."/>
            <person name="Riley R."/>
            <person name="Boka B."/>
            <person name="Rigling D."/>
            <person name="Barry K."/>
            <person name="Lee J."/>
            <person name="Mihaltcheva S."/>
            <person name="LaButti K."/>
            <person name="Lipzen A."/>
            <person name="Waldron R."/>
            <person name="Moloney N.M."/>
            <person name="Sperisen C."/>
            <person name="Kredics L."/>
            <person name="Vagvoelgyi C."/>
            <person name="Patrignani A."/>
            <person name="Fitzpatrick D."/>
            <person name="Nagy I."/>
            <person name="Doyle S."/>
            <person name="Anderson J.B."/>
            <person name="Grigoriev I.V."/>
            <person name="Gueldener U."/>
            <person name="Muensterkoetter M."/>
            <person name="Nagy L.G."/>
        </authorList>
    </citation>
    <scope>NUCLEOTIDE SEQUENCE [LARGE SCALE GENOMIC DNA]</scope>
    <source>
        <strain evidence="3">Ar21-2</strain>
    </source>
</reference>
<feature type="compositionally biased region" description="Basic and acidic residues" evidence="1">
    <location>
        <begin position="238"/>
        <end position="259"/>
    </location>
</feature>
<protein>
    <submittedName>
        <fullName evidence="2">Uncharacterized protein</fullName>
    </submittedName>
</protein>
<dbReference type="EMBL" id="KZ293645">
    <property type="protein sequence ID" value="PBL01893.1"/>
    <property type="molecule type" value="Genomic_DNA"/>
</dbReference>
<dbReference type="InParanoid" id="A0A2H3EE95"/>
<gene>
    <name evidence="2" type="ORF">ARMGADRAFT_1023274</name>
</gene>
<dbReference type="Proteomes" id="UP000217790">
    <property type="component" value="Unassembled WGS sequence"/>
</dbReference>
<keyword evidence="3" id="KW-1185">Reference proteome</keyword>
<feature type="region of interest" description="Disordered" evidence="1">
    <location>
        <begin position="238"/>
        <end position="271"/>
    </location>
</feature>
<evidence type="ECO:0000256" key="1">
    <source>
        <dbReference type="SAM" id="MobiDB-lite"/>
    </source>
</evidence>
<evidence type="ECO:0000313" key="2">
    <source>
        <dbReference type="EMBL" id="PBL01893.1"/>
    </source>
</evidence>
<proteinExistence type="predicted"/>
<organism evidence="2 3">
    <name type="scientific">Armillaria gallica</name>
    <name type="common">Bulbous honey fungus</name>
    <name type="synonym">Armillaria bulbosa</name>
    <dbReference type="NCBI Taxonomy" id="47427"/>
    <lineage>
        <taxon>Eukaryota</taxon>
        <taxon>Fungi</taxon>
        <taxon>Dikarya</taxon>
        <taxon>Basidiomycota</taxon>
        <taxon>Agaricomycotina</taxon>
        <taxon>Agaricomycetes</taxon>
        <taxon>Agaricomycetidae</taxon>
        <taxon>Agaricales</taxon>
        <taxon>Marasmiineae</taxon>
        <taxon>Physalacriaceae</taxon>
        <taxon>Armillaria</taxon>
    </lineage>
</organism>
<sequence>MARRASVEVHVDSGITRVGPLGSLFEVSSSEFSGGSLVWAEDFSIDLLELKPLIVGPSWVEGVVVRAMRIWIWEGIDCVVAALDVPWEVPWDPSSHKRVWGLIPWGYLVVQRWQAVGPSQEGLDSCAQPVGDCWVVGVWVGASILPTAPWVGFSPYIPVLFIGHHCVGVINADEEFNKEVGEVVKEYFVFFEDEDVVINESDYLRACSSLGLGERGQDWLGVEKVIGDIVKRKCADDTKEAEKGKDCGAEERGKDDGSNRSRVQVVGLFDG</sequence>
<dbReference type="AlphaFoldDB" id="A0A2H3EE95"/>
<evidence type="ECO:0000313" key="3">
    <source>
        <dbReference type="Proteomes" id="UP000217790"/>
    </source>
</evidence>
<accession>A0A2H3EE95</accession>
<name>A0A2H3EE95_ARMGA</name>